<reference evidence="3" key="2">
    <citation type="submission" date="2009-03" db="EMBL/GenBank/DDBJ databases">
        <authorList>
            <person name="Gang L."/>
        </authorList>
    </citation>
    <scope>NUCLEOTIDE SEQUENCE</scope>
    <source>
        <strain evidence="3">Anhui</strain>
    </source>
</reference>
<dbReference type="GO" id="GO:0005783">
    <property type="term" value="C:endoplasmic reticulum"/>
    <property type="evidence" value="ECO:0007669"/>
    <property type="project" value="TreeGrafter"/>
</dbReference>
<dbReference type="AlphaFoldDB" id="C1LHX1"/>
<dbReference type="PANTHER" id="PTHR19316">
    <property type="entry name" value="PROTEIN FOLDING REGULATOR"/>
    <property type="match status" value="1"/>
</dbReference>
<evidence type="ECO:0000313" key="3">
    <source>
        <dbReference type="EMBL" id="CAX74299.1"/>
    </source>
</evidence>
<dbReference type="InterPro" id="IPR016024">
    <property type="entry name" value="ARM-type_fold"/>
</dbReference>
<sequence length="311" mass="35051">MAQNLQGLLRFAIEHSENAPTEPIDPKDAEWLREALSASTVDLSKQLTDDVHILSSHLSSTEPNLDEMKDIIEDLLTLTEDLDLSNNFLVVGQDVLLKLLFCGPPSLRADALRLLGNITQNNPKAQSLYTDNGVLARLIVLFEEETNVEFLRYLLLAISCITQTYMPGINVFMESNGVNLVLDALVRELRKDKSDKVLRLVSKGAFLVFCVMQELALKELPPESSNVADRLVHLLCLLDNPQEHLLATLTLLLCPKRSNSNCILNVQSEEQYKSFYNWLQRHSDELCKVNDPADEECREYISTLLKVLSSK</sequence>
<proteinExistence type="evidence at transcript level"/>
<name>C1LHX1_SCHJA</name>
<dbReference type="InterPro" id="IPR013918">
    <property type="entry name" value="Nucleotide_exch_fac_Fes1"/>
</dbReference>
<keyword evidence="1" id="KW-0677">Repeat</keyword>
<organism evidence="3">
    <name type="scientific">Schistosoma japonicum</name>
    <name type="common">Blood fluke</name>
    <dbReference type="NCBI Taxonomy" id="6182"/>
    <lineage>
        <taxon>Eukaryota</taxon>
        <taxon>Metazoa</taxon>
        <taxon>Spiralia</taxon>
        <taxon>Lophotrochozoa</taxon>
        <taxon>Platyhelminthes</taxon>
        <taxon>Trematoda</taxon>
        <taxon>Digenea</taxon>
        <taxon>Strigeidida</taxon>
        <taxon>Schistosomatoidea</taxon>
        <taxon>Schistosomatidae</taxon>
        <taxon>Schistosoma</taxon>
    </lineage>
</organism>
<evidence type="ECO:0000256" key="1">
    <source>
        <dbReference type="ARBA" id="ARBA00022737"/>
    </source>
</evidence>
<dbReference type="Pfam" id="PF08609">
    <property type="entry name" value="Fes1"/>
    <property type="match status" value="1"/>
</dbReference>
<dbReference type="Gene3D" id="1.25.10.10">
    <property type="entry name" value="Leucine-rich Repeat Variant"/>
    <property type="match status" value="1"/>
</dbReference>
<dbReference type="InterPro" id="IPR011989">
    <property type="entry name" value="ARM-like"/>
</dbReference>
<dbReference type="PANTHER" id="PTHR19316:SF18">
    <property type="entry name" value="HSP70-BINDING PROTEIN 1"/>
    <property type="match status" value="1"/>
</dbReference>
<feature type="domain" description="Nucleotide exchange factor Fes1" evidence="2">
    <location>
        <begin position="5"/>
        <end position="87"/>
    </location>
</feature>
<dbReference type="GO" id="GO:0000774">
    <property type="term" value="F:adenyl-nucleotide exchange factor activity"/>
    <property type="evidence" value="ECO:0007669"/>
    <property type="project" value="TreeGrafter"/>
</dbReference>
<accession>C1LHX1</accession>
<evidence type="ECO:0000259" key="2">
    <source>
        <dbReference type="Pfam" id="PF08609"/>
    </source>
</evidence>
<protein>
    <submittedName>
        <fullName evidence="3">Putative hsp70-interacting protein</fullName>
    </submittedName>
</protein>
<dbReference type="SUPFAM" id="SSF48371">
    <property type="entry name" value="ARM repeat"/>
    <property type="match status" value="1"/>
</dbReference>
<dbReference type="EMBL" id="FN318570">
    <property type="protein sequence ID" value="CAX74299.1"/>
    <property type="molecule type" value="mRNA"/>
</dbReference>
<reference evidence="3" key="1">
    <citation type="journal article" date="2009" name="Nature">
        <title>The Schistosoma japonicum genome reveals features of host-parasite interplay.</title>
        <authorList>
            <person name="Liu F."/>
            <person name="Zhou Y."/>
            <person name="Wang Z.Q."/>
            <person name="Lu G."/>
            <person name="Zheng H."/>
            <person name="Brindley P.J."/>
            <person name="McManus D.P."/>
            <person name="Blair D."/>
            <person name="Zhang Q.H."/>
            <person name="Zhong Y."/>
            <person name="Wang S."/>
            <person name="Han Z.G."/>
            <person name="Chen Z."/>
        </authorList>
    </citation>
    <scope>NUCLEOTIDE SEQUENCE</scope>
    <source>
        <strain evidence="3">Anhui</strain>
    </source>
</reference>
<dbReference type="InterPro" id="IPR050693">
    <property type="entry name" value="Hsp70_NEF-Inhibitors"/>
</dbReference>